<gene>
    <name evidence="2" type="ORF">CCAP1982_LOCUS5771</name>
</gene>
<sequence>MESGMATSTPTGGDSEFTENLLSVLERETEFERHRQKIPKYEIQRFMEDRFKCILRYNKSVDKWLRYAAIDTFRVFWARVVFNDDNLIFTGGRQGRQANEIISLNLRSKRWKQLPAMTYIRDDHIVVPLDGKMYAIGGENGRSLLASVEVFTSTGGWRTVRDMNTRRSAAAAVAFNGNIFVMGGDGGCEPLSSVERYDPNTDIWTFCASTNNSFSYHGAAVHKGFIYIVGKGAAERYDPRRDEWTNICACPSAIASPGCVSLNNQLWTIGGWWCGPKDCSYVYDEESDRWVEKSRLPKSAIYYCFTTSEALL</sequence>
<name>A0A811UHN7_CERCA</name>
<dbReference type="SMART" id="SM00612">
    <property type="entry name" value="Kelch"/>
    <property type="match status" value="4"/>
</dbReference>
<keyword evidence="3" id="KW-1185">Reference proteome</keyword>
<evidence type="ECO:0000256" key="1">
    <source>
        <dbReference type="ARBA" id="ARBA00022441"/>
    </source>
</evidence>
<comment type="caution">
    <text evidence="2">The sequence shown here is derived from an EMBL/GenBank/DDBJ whole genome shotgun (WGS) entry which is preliminary data.</text>
</comment>
<protein>
    <submittedName>
        <fullName evidence="2">(Mediterranean fruit fly) hypothetical protein</fullName>
    </submittedName>
</protein>
<dbReference type="PANTHER" id="PTHR46375">
    <property type="entry name" value="KELCH REPEAT AND BTB DOMAIN-CONTAINING PROTEIN 13-RELATED"/>
    <property type="match status" value="1"/>
</dbReference>
<dbReference type="InterPro" id="IPR052392">
    <property type="entry name" value="Kelch-BTB_domain-containing"/>
</dbReference>
<dbReference type="AlphaFoldDB" id="A0A811UHN7"/>
<dbReference type="OrthoDB" id="45365at2759"/>
<keyword evidence="1" id="KW-0880">Kelch repeat</keyword>
<dbReference type="Pfam" id="PF24681">
    <property type="entry name" value="Kelch_KLHDC2_KLHL20_DRC7"/>
    <property type="match status" value="1"/>
</dbReference>
<evidence type="ECO:0000313" key="3">
    <source>
        <dbReference type="Proteomes" id="UP000606786"/>
    </source>
</evidence>
<evidence type="ECO:0000313" key="2">
    <source>
        <dbReference type="EMBL" id="CAD6997125.1"/>
    </source>
</evidence>
<proteinExistence type="predicted"/>
<accession>A0A811UHN7</accession>
<organism evidence="2 3">
    <name type="scientific">Ceratitis capitata</name>
    <name type="common">Mediterranean fruit fly</name>
    <name type="synonym">Tephritis capitata</name>
    <dbReference type="NCBI Taxonomy" id="7213"/>
    <lineage>
        <taxon>Eukaryota</taxon>
        <taxon>Metazoa</taxon>
        <taxon>Ecdysozoa</taxon>
        <taxon>Arthropoda</taxon>
        <taxon>Hexapoda</taxon>
        <taxon>Insecta</taxon>
        <taxon>Pterygota</taxon>
        <taxon>Neoptera</taxon>
        <taxon>Endopterygota</taxon>
        <taxon>Diptera</taxon>
        <taxon>Brachycera</taxon>
        <taxon>Muscomorpha</taxon>
        <taxon>Tephritoidea</taxon>
        <taxon>Tephritidae</taxon>
        <taxon>Ceratitis</taxon>
        <taxon>Ceratitis</taxon>
    </lineage>
</organism>
<dbReference type="PANTHER" id="PTHR46375:SF3">
    <property type="entry name" value="KELCH REPEAT AND BTB DOMAIN-CONTAINING PROTEIN 13"/>
    <property type="match status" value="1"/>
</dbReference>
<dbReference type="SUPFAM" id="SSF117281">
    <property type="entry name" value="Kelch motif"/>
    <property type="match status" value="1"/>
</dbReference>
<dbReference type="Gene3D" id="2.120.10.80">
    <property type="entry name" value="Kelch-type beta propeller"/>
    <property type="match status" value="1"/>
</dbReference>
<dbReference type="Proteomes" id="UP000606786">
    <property type="component" value="Unassembled WGS sequence"/>
</dbReference>
<dbReference type="InterPro" id="IPR015915">
    <property type="entry name" value="Kelch-typ_b-propeller"/>
</dbReference>
<dbReference type="InterPro" id="IPR006652">
    <property type="entry name" value="Kelch_1"/>
</dbReference>
<dbReference type="EMBL" id="CAJHJT010000012">
    <property type="protein sequence ID" value="CAD6997125.1"/>
    <property type="molecule type" value="Genomic_DNA"/>
</dbReference>
<reference evidence="2" key="1">
    <citation type="submission" date="2020-11" db="EMBL/GenBank/DDBJ databases">
        <authorList>
            <person name="Whitehead M."/>
        </authorList>
    </citation>
    <scope>NUCLEOTIDE SEQUENCE</scope>
    <source>
        <strain evidence="2">EGII</strain>
    </source>
</reference>